<evidence type="ECO:0000313" key="9">
    <source>
        <dbReference type="Proteomes" id="UP000319516"/>
    </source>
</evidence>
<feature type="binding site" evidence="6">
    <location>
        <position position="63"/>
    </location>
    <ligand>
        <name>FMN</name>
        <dbReference type="ChEBI" id="CHEBI:58210"/>
    </ligand>
</feature>
<evidence type="ECO:0000256" key="4">
    <source>
        <dbReference type="ARBA" id="ARBA00023033"/>
    </source>
</evidence>
<dbReference type="Gene3D" id="3.20.20.30">
    <property type="entry name" value="Luciferase-like domain"/>
    <property type="match status" value="1"/>
</dbReference>
<feature type="domain" description="Luciferase-like" evidence="7">
    <location>
        <begin position="29"/>
        <end position="307"/>
    </location>
</feature>
<keyword evidence="3" id="KW-0560">Oxidoreductase</keyword>
<dbReference type="SUPFAM" id="SSF51679">
    <property type="entry name" value="Bacterial luciferase-like"/>
    <property type="match status" value="1"/>
</dbReference>
<dbReference type="InterPro" id="IPR016215">
    <property type="entry name" value="NTA_MOA"/>
</dbReference>
<evidence type="ECO:0000256" key="1">
    <source>
        <dbReference type="ARBA" id="ARBA00022630"/>
    </source>
</evidence>
<evidence type="ECO:0000313" key="8">
    <source>
        <dbReference type="EMBL" id="TQL49297.1"/>
    </source>
</evidence>
<dbReference type="InterPro" id="IPR011251">
    <property type="entry name" value="Luciferase-like_dom"/>
</dbReference>
<comment type="similarity">
    <text evidence="5">Belongs to the NtaA/SnaA/DszA monooxygenase family.</text>
</comment>
<proteinExistence type="inferred from homology"/>
<reference evidence="8 9" key="1">
    <citation type="submission" date="2019-06" db="EMBL/GenBank/DDBJ databases">
        <title>Sequencing the genomes of 1000 actinobacteria strains.</title>
        <authorList>
            <person name="Klenk H.-P."/>
        </authorList>
    </citation>
    <scope>NUCLEOTIDE SEQUENCE [LARGE SCALE GENOMIC DNA]</scope>
    <source>
        <strain evidence="8 9">DSM 12335</strain>
    </source>
</reference>
<dbReference type="PANTHER" id="PTHR30011:SF16">
    <property type="entry name" value="C2H2 FINGER DOMAIN TRANSCRIPTION FACTOR (EUROFUNG)-RELATED"/>
    <property type="match status" value="1"/>
</dbReference>
<feature type="binding site" evidence="6">
    <location>
        <position position="109"/>
    </location>
    <ligand>
        <name>FMN</name>
        <dbReference type="ChEBI" id="CHEBI:58210"/>
    </ligand>
</feature>
<dbReference type="PIRSF" id="PIRSF000337">
    <property type="entry name" value="NTA_MOA"/>
    <property type="match status" value="1"/>
</dbReference>
<evidence type="ECO:0000256" key="2">
    <source>
        <dbReference type="ARBA" id="ARBA00022643"/>
    </source>
</evidence>
<dbReference type="GO" id="GO:0016705">
    <property type="term" value="F:oxidoreductase activity, acting on paired donors, with incorporation or reduction of molecular oxygen"/>
    <property type="evidence" value="ECO:0007669"/>
    <property type="project" value="InterPro"/>
</dbReference>
<dbReference type="RefSeq" id="WP_228393160.1">
    <property type="nucleotide sequence ID" value="NZ_BAAAIK010000003.1"/>
</dbReference>
<dbReference type="GO" id="GO:0004497">
    <property type="term" value="F:monooxygenase activity"/>
    <property type="evidence" value="ECO:0007669"/>
    <property type="project" value="UniProtKB-KW"/>
</dbReference>
<keyword evidence="2 6" id="KW-0288">FMN</keyword>
<dbReference type="PANTHER" id="PTHR30011">
    <property type="entry name" value="ALKANESULFONATE MONOOXYGENASE-RELATED"/>
    <property type="match status" value="1"/>
</dbReference>
<evidence type="ECO:0000256" key="6">
    <source>
        <dbReference type="PIRSR" id="PIRSR000337-1"/>
    </source>
</evidence>
<dbReference type="Proteomes" id="UP000319516">
    <property type="component" value="Unassembled WGS sequence"/>
</dbReference>
<dbReference type="Pfam" id="PF00296">
    <property type="entry name" value="Bac_luciferase"/>
    <property type="match status" value="1"/>
</dbReference>
<dbReference type="EMBL" id="VFOP01000001">
    <property type="protein sequence ID" value="TQL49297.1"/>
    <property type="molecule type" value="Genomic_DNA"/>
</dbReference>
<accession>A0A542YMI1</accession>
<comment type="caution">
    <text evidence="8">The sequence shown here is derived from an EMBL/GenBank/DDBJ whole genome shotgun (WGS) entry which is preliminary data.</text>
</comment>
<name>A0A542YMI1_9MICO</name>
<protein>
    <submittedName>
        <fullName evidence="8">Alkanesulfonate monooxygenase SsuD/methylene tetrahydromethanopterin reductase-like flavin-dependent oxidoreductase (Luciferase family)</fullName>
    </submittedName>
</protein>
<organism evidence="8 9">
    <name type="scientific">Ornithinicoccus hortensis</name>
    <dbReference type="NCBI Taxonomy" id="82346"/>
    <lineage>
        <taxon>Bacteria</taxon>
        <taxon>Bacillati</taxon>
        <taxon>Actinomycetota</taxon>
        <taxon>Actinomycetes</taxon>
        <taxon>Micrococcales</taxon>
        <taxon>Intrasporangiaceae</taxon>
        <taxon>Ornithinicoccus</taxon>
    </lineage>
</organism>
<keyword evidence="4 8" id="KW-0503">Monooxygenase</keyword>
<dbReference type="AlphaFoldDB" id="A0A542YMI1"/>
<dbReference type="InterPro" id="IPR051260">
    <property type="entry name" value="Diverse_substr_monoxygenases"/>
</dbReference>
<dbReference type="InterPro" id="IPR036661">
    <property type="entry name" value="Luciferase-like_sf"/>
</dbReference>
<evidence type="ECO:0000256" key="5">
    <source>
        <dbReference type="ARBA" id="ARBA00033748"/>
    </source>
</evidence>
<sequence length="412" mass="44627">MTSTLPTSDTPVHLAIALDGTGWHPASWRRTGSRATEVFTGRYWTDQALTAERGLIDFITIEDSLALHAGTPFGPAPVPTTSRLVGRLDASLVASWVATRTERIGIVPTITTTHTEPFHVSKNLATLDHVSLGRAGWRVQVSARPAEAAHVGRRAAPFGDVRDARDLASPEAQAQLRSLFDEAGDVIEVVRRLWDSWEDGAEIRDAATGRFIDRDKLHYIDFEGEYFSVKGPSITPRPPQGQPVVTALGHQPIPYELAARGADVLYVTPRDDEDAAAILAQVRELEGQHRTADTPLKVFADLEVVLSTPEHGDGAARLRQLDEVAGEEFTSDALVFAGDAAALADLVQRWHALGYAGFRLRPAEHAIDLPAITDALVPALQRAGLFRTAYGPSTLRERLGLPAAVNRYAASA</sequence>
<evidence type="ECO:0000259" key="7">
    <source>
        <dbReference type="Pfam" id="PF00296"/>
    </source>
</evidence>
<keyword evidence="9" id="KW-1185">Reference proteome</keyword>
<evidence type="ECO:0000256" key="3">
    <source>
        <dbReference type="ARBA" id="ARBA00023002"/>
    </source>
</evidence>
<gene>
    <name evidence="8" type="ORF">FB467_0362</name>
</gene>
<keyword evidence="1 6" id="KW-0285">Flavoprotein</keyword>